<dbReference type="OrthoDB" id="2947350at2759"/>
<comment type="caution">
    <text evidence="2">The sequence shown here is derived from an EMBL/GenBank/DDBJ whole genome shotgun (WGS) entry which is preliminary data.</text>
</comment>
<proteinExistence type="predicted"/>
<gene>
    <name evidence="2" type="ORF">P691DRAFT_783401</name>
</gene>
<name>A0A9P5WYH8_9AGAR</name>
<protein>
    <submittedName>
        <fullName evidence="2">Uncharacterized protein</fullName>
    </submittedName>
</protein>
<dbReference type="Proteomes" id="UP000807342">
    <property type="component" value="Unassembled WGS sequence"/>
</dbReference>
<reference evidence="2" key="1">
    <citation type="submission" date="2020-11" db="EMBL/GenBank/DDBJ databases">
        <authorList>
            <consortium name="DOE Joint Genome Institute"/>
            <person name="Ahrendt S."/>
            <person name="Riley R."/>
            <person name="Andreopoulos W."/>
            <person name="Labutti K."/>
            <person name="Pangilinan J."/>
            <person name="Ruiz-Duenas F.J."/>
            <person name="Barrasa J.M."/>
            <person name="Sanchez-Garcia M."/>
            <person name="Camarero S."/>
            <person name="Miyauchi S."/>
            <person name="Serrano A."/>
            <person name="Linde D."/>
            <person name="Babiker R."/>
            <person name="Drula E."/>
            <person name="Ayuso-Fernandez I."/>
            <person name="Pacheco R."/>
            <person name="Padilla G."/>
            <person name="Ferreira P."/>
            <person name="Barriuso J."/>
            <person name="Kellner H."/>
            <person name="Castanera R."/>
            <person name="Alfaro M."/>
            <person name="Ramirez L."/>
            <person name="Pisabarro A.G."/>
            <person name="Kuo A."/>
            <person name="Tritt A."/>
            <person name="Lipzen A."/>
            <person name="He G."/>
            <person name="Yan M."/>
            <person name="Ng V."/>
            <person name="Cullen D."/>
            <person name="Martin F."/>
            <person name="Rosso M.-N."/>
            <person name="Henrissat B."/>
            <person name="Hibbett D."/>
            <person name="Martinez A.T."/>
            <person name="Grigoriev I.V."/>
        </authorList>
    </citation>
    <scope>NUCLEOTIDE SEQUENCE</scope>
    <source>
        <strain evidence="2">MF-IS2</strain>
    </source>
</reference>
<sequence>MTHSHPGALNVMHGLVHNRQRAVHHRSVYRYTLVQFFAPEEHSKNRTSQVQFTQLMAILLATPGLYRSFIEEWNVHHPEHTFVPQTGKVHHYRQLVLAPGTGANLTIDTIALVLIHNGVPPAEVDHTYTFRVNYMNQIYVDDPLHWSLFNKADELCLEALQLHGVPPAIPELDGWILPTEIDLICMYYFKGQTCNEEHHEIMDAPGWRIVGAPIHPFILTRQVYPSSIRDFWDGQTETASTLAVPGPLDASSTLPPIVDEGMLTAATQTQQESTAMAVDLLNYGSADPSGLPANTSMAETSGDNHPSINSTPHPEEQLPSA</sequence>
<dbReference type="EMBL" id="MU152875">
    <property type="protein sequence ID" value="KAF9440090.1"/>
    <property type="molecule type" value="Genomic_DNA"/>
</dbReference>
<evidence type="ECO:0000313" key="2">
    <source>
        <dbReference type="EMBL" id="KAF9440090.1"/>
    </source>
</evidence>
<evidence type="ECO:0000256" key="1">
    <source>
        <dbReference type="SAM" id="MobiDB-lite"/>
    </source>
</evidence>
<keyword evidence="3" id="KW-1185">Reference proteome</keyword>
<organism evidence="2 3">
    <name type="scientific">Macrolepiota fuliginosa MF-IS2</name>
    <dbReference type="NCBI Taxonomy" id="1400762"/>
    <lineage>
        <taxon>Eukaryota</taxon>
        <taxon>Fungi</taxon>
        <taxon>Dikarya</taxon>
        <taxon>Basidiomycota</taxon>
        <taxon>Agaricomycotina</taxon>
        <taxon>Agaricomycetes</taxon>
        <taxon>Agaricomycetidae</taxon>
        <taxon>Agaricales</taxon>
        <taxon>Agaricineae</taxon>
        <taxon>Agaricaceae</taxon>
        <taxon>Macrolepiota</taxon>
    </lineage>
</organism>
<dbReference type="AlphaFoldDB" id="A0A9P5WYH8"/>
<feature type="compositionally biased region" description="Polar residues" evidence="1">
    <location>
        <begin position="292"/>
        <end position="312"/>
    </location>
</feature>
<feature type="region of interest" description="Disordered" evidence="1">
    <location>
        <begin position="287"/>
        <end position="321"/>
    </location>
</feature>
<evidence type="ECO:0000313" key="3">
    <source>
        <dbReference type="Proteomes" id="UP000807342"/>
    </source>
</evidence>
<accession>A0A9P5WYH8</accession>